<dbReference type="PANTHER" id="PTHR12703">
    <property type="entry name" value="TRANSMEMBRANE PROTEIN 33"/>
    <property type="match status" value="1"/>
</dbReference>
<gene>
    <name evidence="8" type="ORF">KI387_002548</name>
</gene>
<organism evidence="8 9">
    <name type="scientific">Taxus chinensis</name>
    <name type="common">Chinese yew</name>
    <name type="synonym">Taxus wallichiana var. chinensis</name>
    <dbReference type="NCBI Taxonomy" id="29808"/>
    <lineage>
        <taxon>Eukaryota</taxon>
        <taxon>Viridiplantae</taxon>
        <taxon>Streptophyta</taxon>
        <taxon>Embryophyta</taxon>
        <taxon>Tracheophyta</taxon>
        <taxon>Spermatophyta</taxon>
        <taxon>Pinopsida</taxon>
        <taxon>Pinidae</taxon>
        <taxon>Conifers II</taxon>
        <taxon>Cupressales</taxon>
        <taxon>Taxaceae</taxon>
        <taxon>Taxus</taxon>
    </lineage>
</organism>
<evidence type="ECO:0000256" key="2">
    <source>
        <dbReference type="ARBA" id="ARBA00007322"/>
    </source>
</evidence>
<reference evidence="8 9" key="1">
    <citation type="journal article" date="2021" name="Nat. Plants">
        <title>The Taxus genome provides insights into paclitaxel biosynthesis.</title>
        <authorList>
            <person name="Xiong X."/>
            <person name="Gou J."/>
            <person name="Liao Q."/>
            <person name="Li Y."/>
            <person name="Zhou Q."/>
            <person name="Bi G."/>
            <person name="Li C."/>
            <person name="Du R."/>
            <person name="Wang X."/>
            <person name="Sun T."/>
            <person name="Guo L."/>
            <person name="Liang H."/>
            <person name="Lu P."/>
            <person name="Wu Y."/>
            <person name="Zhang Z."/>
            <person name="Ro D.K."/>
            <person name="Shang Y."/>
            <person name="Huang S."/>
            <person name="Yan J."/>
        </authorList>
    </citation>
    <scope>NUCLEOTIDE SEQUENCE [LARGE SCALE GENOMIC DNA]</scope>
    <source>
        <strain evidence="8">Ta-2019</strain>
    </source>
</reference>
<feature type="non-terminal residue" evidence="8">
    <location>
        <position position="290"/>
    </location>
</feature>
<evidence type="ECO:0000256" key="1">
    <source>
        <dbReference type="ARBA" id="ARBA00004141"/>
    </source>
</evidence>
<dbReference type="OMA" id="WSKIGRT"/>
<evidence type="ECO:0000256" key="7">
    <source>
        <dbReference type="SAM" id="Phobius"/>
    </source>
</evidence>
<dbReference type="InterPro" id="IPR051645">
    <property type="entry name" value="PER33/POM33_regulator"/>
</dbReference>
<keyword evidence="5 7" id="KW-0472">Membrane</keyword>
<evidence type="ECO:0000256" key="4">
    <source>
        <dbReference type="ARBA" id="ARBA00022989"/>
    </source>
</evidence>
<dbReference type="GO" id="GO:0061024">
    <property type="term" value="P:membrane organization"/>
    <property type="evidence" value="ECO:0007669"/>
    <property type="project" value="TreeGrafter"/>
</dbReference>
<feature type="transmembrane region" description="Helical" evidence="7">
    <location>
        <begin position="193"/>
        <end position="217"/>
    </location>
</feature>
<feature type="transmembrane region" description="Helical" evidence="7">
    <location>
        <begin position="258"/>
        <end position="277"/>
    </location>
</feature>
<dbReference type="Proteomes" id="UP000824469">
    <property type="component" value="Unassembled WGS sequence"/>
</dbReference>
<dbReference type="Pfam" id="PF03661">
    <property type="entry name" value="TMEM33_Pom33"/>
    <property type="match status" value="1"/>
</dbReference>
<dbReference type="PANTHER" id="PTHR12703:SF4">
    <property type="entry name" value="TRANSMEMBRANE PROTEIN 33"/>
    <property type="match status" value="1"/>
</dbReference>
<evidence type="ECO:0000256" key="6">
    <source>
        <dbReference type="SAM" id="MobiDB-lite"/>
    </source>
</evidence>
<feature type="compositionally biased region" description="Polar residues" evidence="6">
    <location>
        <begin position="88"/>
        <end position="112"/>
    </location>
</feature>
<dbReference type="GO" id="GO:0071786">
    <property type="term" value="P:endoplasmic reticulum tubular network organization"/>
    <property type="evidence" value="ECO:0007669"/>
    <property type="project" value="TreeGrafter"/>
</dbReference>
<dbReference type="GO" id="GO:0016020">
    <property type="term" value="C:membrane"/>
    <property type="evidence" value="ECO:0007669"/>
    <property type="project" value="UniProtKB-SubCell"/>
</dbReference>
<keyword evidence="3 7" id="KW-0812">Transmembrane</keyword>
<name>A0AA38LPY8_TAXCH</name>
<feature type="transmembrane region" description="Helical" evidence="7">
    <location>
        <begin position="148"/>
        <end position="167"/>
    </location>
</feature>
<evidence type="ECO:0008006" key="10">
    <source>
        <dbReference type="Google" id="ProtNLM"/>
    </source>
</evidence>
<evidence type="ECO:0000313" key="9">
    <source>
        <dbReference type="Proteomes" id="UP000824469"/>
    </source>
</evidence>
<dbReference type="AlphaFoldDB" id="A0AA38LPY8"/>
<protein>
    <recommendedName>
        <fullName evidence="10">Transmembrane protein 33 homolog</fullName>
    </recommendedName>
</protein>
<accession>A0AA38LPY8</accession>
<dbReference type="EMBL" id="JAHRHJ020000001">
    <property type="protein sequence ID" value="KAH9330440.1"/>
    <property type="molecule type" value="Genomic_DNA"/>
</dbReference>
<evidence type="ECO:0000256" key="5">
    <source>
        <dbReference type="ARBA" id="ARBA00023136"/>
    </source>
</evidence>
<dbReference type="GO" id="GO:0005783">
    <property type="term" value="C:endoplasmic reticulum"/>
    <property type="evidence" value="ECO:0007669"/>
    <property type="project" value="TreeGrafter"/>
</dbReference>
<proteinExistence type="inferred from homology"/>
<keyword evidence="9" id="KW-1185">Reference proteome</keyword>
<evidence type="ECO:0000256" key="3">
    <source>
        <dbReference type="ARBA" id="ARBA00022692"/>
    </source>
</evidence>
<comment type="similarity">
    <text evidence="2">Belongs to the PER33/POM33 family.</text>
</comment>
<dbReference type="InterPro" id="IPR005344">
    <property type="entry name" value="TMEM33/Pom33"/>
</dbReference>
<feature type="region of interest" description="Disordered" evidence="6">
    <location>
        <begin position="66"/>
        <end position="112"/>
    </location>
</feature>
<comment type="subcellular location">
    <subcellularLocation>
        <location evidence="1">Membrane</location>
        <topology evidence="1">Multi-pass membrane protein</topology>
    </subcellularLocation>
</comment>
<comment type="caution">
    <text evidence="8">The sequence shown here is derived from an EMBL/GenBank/DDBJ whole genome shotgun (WGS) entry which is preliminary data.</text>
</comment>
<keyword evidence="4 7" id="KW-1133">Transmembrane helix</keyword>
<feature type="transmembrane region" description="Helical" evidence="7">
    <location>
        <begin position="123"/>
        <end position="142"/>
    </location>
</feature>
<evidence type="ECO:0000313" key="8">
    <source>
        <dbReference type="EMBL" id="KAH9330440.1"/>
    </source>
</evidence>
<sequence>MADDPQHIKKVASSAYVYENDPRWADYWSNILIPPHMASRPDVIKHYKQKFYQRYIDPELEVEPISSSVSARTSTTSSAPSPERNRSDNSGSRAQPAGRSTGSSGQASAPNSSLRLDRNSIQFFTNAWVVIMAAMAMFPLAPRSLLDRAYRFAIVGTGFSCAYSIYIQYGRPRAWNLQAVQIWLQSLIATKDFLYLLYCFSFVSSPMPITFALVPVLCRSLEFVAKYLRRNFSSARLYRKYLEDPCLWIDTNSPTLNILSSNVEIGLGFLVIILLFTRNRNIVLAFMYWQ</sequence>
<feature type="compositionally biased region" description="Low complexity" evidence="6">
    <location>
        <begin position="66"/>
        <end position="82"/>
    </location>
</feature>